<evidence type="ECO:0000313" key="4">
    <source>
        <dbReference type="EMBL" id="MFD0924742.1"/>
    </source>
</evidence>
<sequence length="221" mass="23616">MGESSHRPHRIGVVDDHEVSILGVAHMLSGVDDLEFAGGAPTVDELLATTDGVTLAILDLRLPDGSSPRANVELLHEHGISTLVYTSAEDPFLVRSAASADVLGVVRKSSPAASVLEAIRSAAHGEPVPTMDWAAAIDSDDAFVVNLSPRQREVLELYASGESAARVAELTHLAGETVNMYLDRIRVKYAAAGRPAKTKTDLYKRAVEDGFLPMPRRDPIS</sequence>
<dbReference type="InterPro" id="IPR016032">
    <property type="entry name" value="Sig_transdc_resp-reg_C-effctor"/>
</dbReference>
<keyword evidence="1" id="KW-0238">DNA-binding</keyword>
<dbReference type="Pfam" id="PF00196">
    <property type="entry name" value="GerE"/>
    <property type="match status" value="1"/>
</dbReference>
<dbReference type="InterPro" id="IPR036388">
    <property type="entry name" value="WH-like_DNA-bd_sf"/>
</dbReference>
<dbReference type="Proteomes" id="UP001597068">
    <property type="component" value="Unassembled WGS sequence"/>
</dbReference>
<dbReference type="InterPro" id="IPR039420">
    <property type="entry name" value="WalR-like"/>
</dbReference>
<dbReference type="PANTHER" id="PTHR43214:SF42">
    <property type="entry name" value="TRANSCRIPTIONAL REGULATORY PROTEIN DESR"/>
    <property type="match status" value="1"/>
</dbReference>
<dbReference type="RefSeq" id="WP_372505322.1">
    <property type="nucleotide sequence ID" value="NZ_BAAAMO010000002.1"/>
</dbReference>
<keyword evidence="2" id="KW-0597">Phosphoprotein</keyword>
<feature type="domain" description="Response regulatory" evidence="3">
    <location>
        <begin position="10"/>
        <end position="123"/>
    </location>
</feature>
<dbReference type="EMBL" id="JBHTIL010000001">
    <property type="protein sequence ID" value="MFD0924742.1"/>
    <property type="molecule type" value="Genomic_DNA"/>
</dbReference>
<dbReference type="InterPro" id="IPR011006">
    <property type="entry name" value="CheY-like_superfamily"/>
</dbReference>
<proteinExistence type="predicted"/>
<keyword evidence="5" id="KW-1185">Reference proteome</keyword>
<dbReference type="SUPFAM" id="SSF52172">
    <property type="entry name" value="CheY-like"/>
    <property type="match status" value="1"/>
</dbReference>
<protein>
    <submittedName>
        <fullName evidence="4">LuxR C-terminal-related transcriptional regulator</fullName>
    </submittedName>
</protein>
<dbReference type="InterPro" id="IPR001789">
    <property type="entry name" value="Sig_transdc_resp-reg_receiver"/>
</dbReference>
<dbReference type="SUPFAM" id="SSF46894">
    <property type="entry name" value="C-terminal effector domain of the bipartite response regulators"/>
    <property type="match status" value="1"/>
</dbReference>
<gene>
    <name evidence="4" type="ORF">ACFQ04_03240</name>
</gene>
<name>A0ABW3G3F5_9NOCA</name>
<dbReference type="PANTHER" id="PTHR43214">
    <property type="entry name" value="TWO-COMPONENT RESPONSE REGULATOR"/>
    <property type="match status" value="1"/>
</dbReference>
<evidence type="ECO:0000313" key="5">
    <source>
        <dbReference type="Proteomes" id="UP001597068"/>
    </source>
</evidence>
<feature type="modified residue" description="4-aspartylphosphate" evidence="2">
    <location>
        <position position="59"/>
    </location>
</feature>
<evidence type="ECO:0000256" key="2">
    <source>
        <dbReference type="PROSITE-ProRule" id="PRU00169"/>
    </source>
</evidence>
<dbReference type="Gene3D" id="1.10.10.10">
    <property type="entry name" value="Winged helix-like DNA-binding domain superfamily/Winged helix DNA-binding domain"/>
    <property type="match status" value="1"/>
</dbReference>
<dbReference type="InterPro" id="IPR000792">
    <property type="entry name" value="Tscrpt_reg_LuxR_C"/>
</dbReference>
<evidence type="ECO:0000256" key="1">
    <source>
        <dbReference type="ARBA" id="ARBA00023125"/>
    </source>
</evidence>
<reference evidence="5" key="1">
    <citation type="journal article" date="2019" name="Int. J. Syst. Evol. Microbiol.">
        <title>The Global Catalogue of Microorganisms (GCM) 10K type strain sequencing project: providing services to taxonomists for standard genome sequencing and annotation.</title>
        <authorList>
            <consortium name="The Broad Institute Genomics Platform"/>
            <consortium name="The Broad Institute Genome Sequencing Center for Infectious Disease"/>
            <person name="Wu L."/>
            <person name="Ma J."/>
        </authorList>
    </citation>
    <scope>NUCLEOTIDE SEQUENCE [LARGE SCALE GENOMIC DNA]</scope>
    <source>
        <strain evidence="5">CCUG 50873</strain>
    </source>
</reference>
<dbReference type="PRINTS" id="PR00038">
    <property type="entry name" value="HTHLUXR"/>
</dbReference>
<accession>A0ABW3G3F5</accession>
<comment type="caution">
    <text evidence="4">The sequence shown here is derived from an EMBL/GenBank/DDBJ whole genome shotgun (WGS) entry which is preliminary data.</text>
</comment>
<dbReference type="SMART" id="SM00421">
    <property type="entry name" value="HTH_LUXR"/>
    <property type="match status" value="1"/>
</dbReference>
<dbReference type="Gene3D" id="3.40.50.2300">
    <property type="match status" value="1"/>
</dbReference>
<dbReference type="PROSITE" id="PS00622">
    <property type="entry name" value="HTH_LUXR_1"/>
    <property type="match status" value="1"/>
</dbReference>
<evidence type="ECO:0000259" key="3">
    <source>
        <dbReference type="PROSITE" id="PS50110"/>
    </source>
</evidence>
<dbReference type="PROSITE" id="PS50110">
    <property type="entry name" value="RESPONSE_REGULATORY"/>
    <property type="match status" value="1"/>
</dbReference>
<organism evidence="4 5">
    <name type="scientific">Williamsia deligens</name>
    <dbReference type="NCBI Taxonomy" id="321325"/>
    <lineage>
        <taxon>Bacteria</taxon>
        <taxon>Bacillati</taxon>
        <taxon>Actinomycetota</taxon>
        <taxon>Actinomycetes</taxon>
        <taxon>Mycobacteriales</taxon>
        <taxon>Nocardiaceae</taxon>
        <taxon>Williamsia</taxon>
    </lineage>
</organism>